<dbReference type="AlphaFoldDB" id="A0AA39WZ90"/>
<dbReference type="EMBL" id="JAULSU010000003">
    <property type="protein sequence ID" value="KAK0624374.1"/>
    <property type="molecule type" value="Genomic_DNA"/>
</dbReference>
<organism evidence="2 3">
    <name type="scientific">Immersiella caudata</name>
    <dbReference type="NCBI Taxonomy" id="314043"/>
    <lineage>
        <taxon>Eukaryota</taxon>
        <taxon>Fungi</taxon>
        <taxon>Dikarya</taxon>
        <taxon>Ascomycota</taxon>
        <taxon>Pezizomycotina</taxon>
        <taxon>Sordariomycetes</taxon>
        <taxon>Sordariomycetidae</taxon>
        <taxon>Sordariales</taxon>
        <taxon>Lasiosphaeriaceae</taxon>
        <taxon>Immersiella</taxon>
    </lineage>
</organism>
<evidence type="ECO:0000313" key="2">
    <source>
        <dbReference type="EMBL" id="KAK0624374.1"/>
    </source>
</evidence>
<feature type="compositionally biased region" description="Polar residues" evidence="1">
    <location>
        <begin position="75"/>
        <end position="85"/>
    </location>
</feature>
<comment type="caution">
    <text evidence="2">The sequence shown here is derived from an EMBL/GenBank/DDBJ whole genome shotgun (WGS) entry which is preliminary data.</text>
</comment>
<keyword evidence="3" id="KW-1185">Reference proteome</keyword>
<evidence type="ECO:0000256" key="1">
    <source>
        <dbReference type="SAM" id="MobiDB-lite"/>
    </source>
</evidence>
<gene>
    <name evidence="2" type="ORF">B0T14DRAFT_478543</name>
</gene>
<proteinExistence type="predicted"/>
<feature type="region of interest" description="Disordered" evidence="1">
    <location>
        <begin position="1"/>
        <end position="28"/>
    </location>
</feature>
<evidence type="ECO:0000313" key="3">
    <source>
        <dbReference type="Proteomes" id="UP001175000"/>
    </source>
</evidence>
<accession>A0AA39WZ90</accession>
<name>A0AA39WZ90_9PEZI</name>
<feature type="region of interest" description="Disordered" evidence="1">
    <location>
        <begin position="66"/>
        <end position="86"/>
    </location>
</feature>
<protein>
    <submittedName>
        <fullName evidence="2">Uncharacterized protein</fullName>
    </submittedName>
</protein>
<dbReference type="Proteomes" id="UP001175000">
    <property type="component" value="Unassembled WGS sequence"/>
</dbReference>
<reference evidence="2" key="1">
    <citation type="submission" date="2023-06" db="EMBL/GenBank/DDBJ databases">
        <title>Genome-scale phylogeny and comparative genomics of the fungal order Sordariales.</title>
        <authorList>
            <consortium name="Lawrence Berkeley National Laboratory"/>
            <person name="Hensen N."/>
            <person name="Bonometti L."/>
            <person name="Westerberg I."/>
            <person name="Brannstrom I.O."/>
            <person name="Guillou S."/>
            <person name="Cros-Aarteil S."/>
            <person name="Calhoun S."/>
            <person name="Haridas S."/>
            <person name="Kuo A."/>
            <person name="Mondo S."/>
            <person name="Pangilinan J."/>
            <person name="Riley R."/>
            <person name="Labutti K."/>
            <person name="Andreopoulos B."/>
            <person name="Lipzen A."/>
            <person name="Chen C."/>
            <person name="Yanf M."/>
            <person name="Daum C."/>
            <person name="Ng V."/>
            <person name="Clum A."/>
            <person name="Steindorff A."/>
            <person name="Ohm R."/>
            <person name="Martin F."/>
            <person name="Silar P."/>
            <person name="Natvig D."/>
            <person name="Lalanne C."/>
            <person name="Gautier V."/>
            <person name="Ament-Velasquez S.L."/>
            <person name="Kruys A."/>
            <person name="Hutchinson M.I."/>
            <person name="Powell A.J."/>
            <person name="Barry K."/>
            <person name="Miller A.N."/>
            <person name="Grigoriev I.V."/>
            <person name="Debuchy R."/>
            <person name="Gladieux P."/>
            <person name="Thoren M.H."/>
            <person name="Johannesson H."/>
        </authorList>
    </citation>
    <scope>NUCLEOTIDE SEQUENCE</scope>
    <source>
        <strain evidence="2">CBS 606.72</strain>
    </source>
</reference>
<sequence>MALPDAHQADDRQSCSSTTPPTPPPPLSINRLVALYPRERLLVHPLRWTDRQPALLDCRIHDHDEEAHGAGARESNVTTKTTEAASSEPGAYTRFLARRLSRSFDDEVLADTVLNLSGHFGATPRLSTSIRAASLYFHQRSCASIRFCCLSVSVPGPDPEIISLACIDYHDTMRERRQHFKPPPNRHYTDWPGLWRAGLLSLHHTPKEPEKDPFLVALVIALAQQERRYAAQPLPSDSSFTIRVLVAGAGRPRPFHLYVAHVQARFLDKLDFPSQEPAVDSGLDIDHWHIAAEPFQTLPHRLCRALRPGRYQETHVGNLGESWARARRKQKRSGTSD</sequence>